<dbReference type="InterPro" id="IPR029044">
    <property type="entry name" value="Nucleotide-diphossugar_trans"/>
</dbReference>
<dbReference type="InterPro" id="IPR056411">
    <property type="entry name" value="CysS_C"/>
</dbReference>
<dbReference type="Pfam" id="PF23493">
    <property type="entry name" value="CysS_C"/>
    <property type="match status" value="1"/>
</dbReference>
<dbReference type="EMBL" id="BAABAQ010000001">
    <property type="protein sequence ID" value="GAA4180671.1"/>
    <property type="molecule type" value="Genomic_DNA"/>
</dbReference>
<dbReference type="InterPro" id="IPR009080">
    <property type="entry name" value="tRNAsynth_Ia_anticodon-bd"/>
</dbReference>
<feature type="compositionally biased region" description="Basic and acidic residues" evidence="4">
    <location>
        <begin position="12"/>
        <end position="36"/>
    </location>
</feature>
<evidence type="ECO:0000313" key="7">
    <source>
        <dbReference type="Proteomes" id="UP001501251"/>
    </source>
</evidence>
<name>A0ABP8AAS6_9ACTN</name>
<feature type="compositionally biased region" description="Basic and acidic residues" evidence="4">
    <location>
        <begin position="116"/>
        <end position="133"/>
    </location>
</feature>
<evidence type="ECO:0000256" key="2">
    <source>
        <dbReference type="ARBA" id="ARBA00022741"/>
    </source>
</evidence>
<dbReference type="Gene3D" id="1.20.120.1910">
    <property type="entry name" value="Cysteine-tRNA ligase, C-terminal anti-codon recognition domain"/>
    <property type="match status" value="1"/>
</dbReference>
<dbReference type="RefSeq" id="WP_344914327.1">
    <property type="nucleotide sequence ID" value="NZ_BAABAQ010000001.1"/>
</dbReference>
<reference evidence="7" key="1">
    <citation type="journal article" date="2019" name="Int. J. Syst. Evol. Microbiol.">
        <title>The Global Catalogue of Microorganisms (GCM) 10K type strain sequencing project: providing services to taxonomists for standard genome sequencing and annotation.</title>
        <authorList>
            <consortium name="The Broad Institute Genomics Platform"/>
            <consortium name="The Broad Institute Genome Sequencing Center for Infectious Disease"/>
            <person name="Wu L."/>
            <person name="Ma J."/>
        </authorList>
    </citation>
    <scope>NUCLEOTIDE SEQUENCE [LARGE SCALE GENOMIC DNA]</scope>
    <source>
        <strain evidence="7">JCM 17388</strain>
    </source>
</reference>
<organism evidence="6 7">
    <name type="scientific">Streptosporangium oxazolinicum</name>
    <dbReference type="NCBI Taxonomy" id="909287"/>
    <lineage>
        <taxon>Bacteria</taxon>
        <taxon>Bacillati</taxon>
        <taxon>Actinomycetota</taxon>
        <taxon>Actinomycetes</taxon>
        <taxon>Streptosporangiales</taxon>
        <taxon>Streptosporangiaceae</taxon>
        <taxon>Streptosporangium</taxon>
    </lineage>
</organism>
<comment type="caution">
    <text evidence="6">The sequence shown here is derived from an EMBL/GenBank/DDBJ whole genome shotgun (WGS) entry which is preliminary data.</text>
</comment>
<sequence length="422" mass="45574">MSEVPPNVTGLAERRAKARAEQDHAAADALRDEIRTEGWLVRDTADGFELIPSPSFDVWPTVSSLPEGGSPEAKENGSSGEPGASTAPGRVSAEDEDGAAGRDRSADAGRVAEAADPGRHPGRLGDREAKEVAESEAAPQQTPEGSELVGRADDLDGHPERMVSSQLLWDASLSVSRLDETIVPPADAEEPRAARPTVTVALLVDGHPDELRECVRALVARTEARILGLDLGNVDGAGAVLQELVEEFPRRVEAWHVAESPHWRGGSAGWGESRDKLLRLDTSDVHVVMDTSVVLEGDAVTPLVKALDDDVTAAGWKGVNPREDDKEWLEAEPGEVRGLLGHLFAIRRDTALAAGGFPADARYYRNADLEFSLRLPGTLVALGKDLPVRQERHRRDDGADPGYRDRESQRTYDRVLKLLRAP</sequence>
<dbReference type="SUPFAM" id="SSF53448">
    <property type="entry name" value="Nucleotide-diphospho-sugar transferases"/>
    <property type="match status" value="1"/>
</dbReference>
<dbReference type="SUPFAM" id="SSF47323">
    <property type="entry name" value="Anticodon-binding domain of a subclass of class I aminoacyl-tRNA synthetases"/>
    <property type="match status" value="1"/>
</dbReference>
<keyword evidence="2" id="KW-0547">Nucleotide-binding</keyword>
<protein>
    <recommendedName>
        <fullName evidence="5">Cysteinyl-tRNA ligase anticodon binding domain-containing protein</fullName>
    </recommendedName>
</protein>
<keyword evidence="7" id="KW-1185">Reference proteome</keyword>
<keyword evidence="3" id="KW-0067">ATP-binding</keyword>
<proteinExistence type="predicted"/>
<evidence type="ECO:0000259" key="5">
    <source>
        <dbReference type="Pfam" id="PF23493"/>
    </source>
</evidence>
<accession>A0ABP8AAS6</accession>
<keyword evidence="1" id="KW-0436">Ligase</keyword>
<dbReference type="Gene3D" id="3.90.550.10">
    <property type="entry name" value="Spore Coat Polysaccharide Biosynthesis Protein SpsA, Chain A"/>
    <property type="match status" value="1"/>
</dbReference>
<dbReference type="CDD" id="cd00761">
    <property type="entry name" value="Glyco_tranf_GTA_type"/>
    <property type="match status" value="1"/>
</dbReference>
<dbReference type="Proteomes" id="UP001501251">
    <property type="component" value="Unassembled WGS sequence"/>
</dbReference>
<feature type="region of interest" description="Disordered" evidence="4">
    <location>
        <begin position="1"/>
        <end position="158"/>
    </location>
</feature>
<feature type="domain" description="Cysteinyl-tRNA ligase anticodon binding" evidence="5">
    <location>
        <begin position="3"/>
        <end position="46"/>
    </location>
</feature>
<evidence type="ECO:0000256" key="3">
    <source>
        <dbReference type="ARBA" id="ARBA00022840"/>
    </source>
</evidence>
<evidence type="ECO:0000256" key="1">
    <source>
        <dbReference type="ARBA" id="ARBA00022598"/>
    </source>
</evidence>
<evidence type="ECO:0000313" key="6">
    <source>
        <dbReference type="EMBL" id="GAA4180671.1"/>
    </source>
</evidence>
<gene>
    <name evidence="6" type="ORF">GCM10022252_03870</name>
</gene>
<evidence type="ECO:0000256" key="4">
    <source>
        <dbReference type="SAM" id="MobiDB-lite"/>
    </source>
</evidence>